<feature type="compositionally biased region" description="Basic residues" evidence="1">
    <location>
        <begin position="213"/>
        <end position="223"/>
    </location>
</feature>
<feature type="compositionally biased region" description="Basic residues" evidence="1">
    <location>
        <begin position="182"/>
        <end position="195"/>
    </location>
</feature>
<evidence type="ECO:0000256" key="1">
    <source>
        <dbReference type="SAM" id="MobiDB-lite"/>
    </source>
</evidence>
<sequence>MANGNHDSPLVAKFARDAGWTVLDGDVVDVKGVRILGDHDVLQTRIGVASHQSGDVSPGEQSQALSDKACDAEKDGMPGVDLLLIHDPTIGTVPLESGCVPAQVSGHLHRRIDPTQIGLGIRYVNSSTAGATLGQATVGPLHGTAEMTVLRFDTQTHRFVDWQLVSVTKKGSRRCPSGSRGPSRRAPRSPRRRCRRATERAAAGARSPEHDRRRPGRPRRGHPAPHEVTRPLSR</sequence>
<reference evidence="3" key="1">
    <citation type="journal article" date="2019" name="Int. J. Syst. Evol. Microbiol.">
        <title>The Global Catalogue of Microorganisms (GCM) 10K type strain sequencing project: providing services to taxonomists for standard genome sequencing and annotation.</title>
        <authorList>
            <consortium name="The Broad Institute Genomics Platform"/>
            <consortium name="The Broad Institute Genome Sequencing Center for Infectious Disease"/>
            <person name="Wu L."/>
            <person name="Ma J."/>
        </authorList>
    </citation>
    <scope>NUCLEOTIDE SEQUENCE [LARGE SCALE GENOMIC DNA]</scope>
    <source>
        <strain evidence="3">NBRC 106348</strain>
    </source>
</reference>
<protein>
    <recommendedName>
        <fullName evidence="4">Calcineurin-like phosphoesterase domain-containing protein</fullName>
    </recommendedName>
</protein>
<feature type="compositionally biased region" description="Basic and acidic residues" evidence="1">
    <location>
        <begin position="224"/>
        <end position="234"/>
    </location>
</feature>
<dbReference type="EMBL" id="BSUK01000001">
    <property type="protein sequence ID" value="GMA22826.1"/>
    <property type="molecule type" value="Genomic_DNA"/>
</dbReference>
<gene>
    <name evidence="2" type="ORF">GCM10025864_05850</name>
</gene>
<proteinExistence type="predicted"/>
<keyword evidence="3" id="KW-1185">Reference proteome</keyword>
<evidence type="ECO:0008006" key="4">
    <source>
        <dbReference type="Google" id="ProtNLM"/>
    </source>
</evidence>
<dbReference type="SUPFAM" id="SSF56300">
    <property type="entry name" value="Metallo-dependent phosphatases"/>
    <property type="match status" value="1"/>
</dbReference>
<comment type="caution">
    <text evidence="2">The sequence shown here is derived from an EMBL/GenBank/DDBJ whole genome shotgun (WGS) entry which is preliminary data.</text>
</comment>
<evidence type="ECO:0000313" key="3">
    <source>
        <dbReference type="Proteomes" id="UP001157091"/>
    </source>
</evidence>
<dbReference type="InterPro" id="IPR029052">
    <property type="entry name" value="Metallo-depent_PP-like"/>
</dbReference>
<accession>A0ABQ6HWH5</accession>
<evidence type="ECO:0000313" key="2">
    <source>
        <dbReference type="EMBL" id="GMA22826.1"/>
    </source>
</evidence>
<organism evidence="2 3">
    <name type="scientific">Luteimicrobium album</name>
    <dbReference type="NCBI Taxonomy" id="1054550"/>
    <lineage>
        <taxon>Bacteria</taxon>
        <taxon>Bacillati</taxon>
        <taxon>Actinomycetota</taxon>
        <taxon>Actinomycetes</taxon>
        <taxon>Micrococcales</taxon>
        <taxon>Luteimicrobium</taxon>
    </lineage>
</organism>
<name>A0ABQ6HWH5_9MICO</name>
<dbReference type="Proteomes" id="UP001157091">
    <property type="component" value="Unassembled WGS sequence"/>
</dbReference>
<feature type="region of interest" description="Disordered" evidence="1">
    <location>
        <begin position="170"/>
        <end position="234"/>
    </location>
</feature>